<dbReference type="EMBL" id="PGTN01000013">
    <property type="protein sequence ID" value="PJF48474.1"/>
    <property type="molecule type" value="Genomic_DNA"/>
</dbReference>
<evidence type="ECO:0000256" key="1">
    <source>
        <dbReference type="SAM" id="Phobius"/>
    </source>
</evidence>
<keyword evidence="1" id="KW-0472">Membrane</keyword>
<comment type="caution">
    <text evidence="2">The sequence shown here is derived from an EMBL/GenBank/DDBJ whole genome shotgun (WGS) entry which is preliminary data.</text>
</comment>
<accession>A0A2M8QFA7</accession>
<feature type="transmembrane region" description="Helical" evidence="1">
    <location>
        <begin position="210"/>
        <end position="229"/>
    </location>
</feature>
<keyword evidence="1" id="KW-0812">Transmembrane</keyword>
<feature type="transmembrane region" description="Helical" evidence="1">
    <location>
        <begin position="310"/>
        <end position="329"/>
    </location>
</feature>
<sequence>MTATQTLKPRSRNLPLALLALIVVGLVLGLFTRSLRFDDPFITYRFADNLARGLGFTFNPGAIENALITTAPLYALVLALPAVLRLDIPAVSHALGAGGLIAAACALCVMGWRRGQDSPGFIAGLVCLISPLLWLTVGFETPLFMAAALWAFVCVDARKPALAGLLAGLGVGLRGDGAIVVGLCALFALDFDARRESGRRALLAVIRPAVRLLAVAALIYAPLAIFLITQFGSPIPTTLQAKSAQAASGLTGFYPGTTFPEGALLLIQAYLQQSALFIFIPIVAGLGAYRAAWLSVESARKQGWQWLHRAPFIMPIAWAALHFAGYSVLGVAPYVWYYAPIVPGLAGLIAIGIDWVASTTTHPRWTMQLLTTLAVIPLLIGNLNIIRVLQGATPPDPAEVASKALPETKVDIYERVGRWLNTNTPPGATIGMTELGVMSYYARRPANDFLGLVQPSRSSAIRRGDFVGGLIRTQPDYLALTNFNSLYDANPQEDDWFRAIYTPVATFTDVRFWGSPMTVWQRVAPPITPALTLDASVHDLGQGWQVTGIAVSAREVVTTTPLIVSVRLKAGEPMGNRELRVQPIVVQRGDGLPVRSRVIHTDLFQTGEEAWYDFPIMPYPDARKGAYDISVRWLDGDREVIAGRIKVPLGEVPAKHAQVAPLSGGLGIELLRQPIEGCIGATATVTIYWRGGQALTTDYSAFVHLRDAAGNVIAQHDGQPRNGSYPTSVWSPGEVIPDGHAITIPAGIVPGAYAVVVGLYDPHTGARLPVDESPTRTPDGGVRIGEIALRRCSR</sequence>
<protein>
    <recommendedName>
        <fullName evidence="4">Glycosyltransferase RgtA/B/C/D-like domain-containing protein</fullName>
    </recommendedName>
</protein>
<name>A0A2M8QFA7_9CHLR</name>
<feature type="transmembrane region" description="Helical" evidence="1">
    <location>
        <begin position="90"/>
        <end position="109"/>
    </location>
</feature>
<evidence type="ECO:0000313" key="3">
    <source>
        <dbReference type="Proteomes" id="UP000230790"/>
    </source>
</evidence>
<evidence type="ECO:0000313" key="2">
    <source>
        <dbReference type="EMBL" id="PJF48474.1"/>
    </source>
</evidence>
<evidence type="ECO:0008006" key="4">
    <source>
        <dbReference type="Google" id="ProtNLM"/>
    </source>
</evidence>
<reference evidence="2 3" key="1">
    <citation type="submission" date="2017-11" db="EMBL/GenBank/DDBJ databases">
        <title>Evolution of Phototrophy in the Chloroflexi Phylum Driven by Horizontal Gene Transfer.</title>
        <authorList>
            <person name="Ward L.M."/>
            <person name="Hemp J."/>
            <person name="Shih P.M."/>
            <person name="Mcglynn S.E."/>
            <person name="Fischer W."/>
        </authorList>
    </citation>
    <scope>NUCLEOTIDE SEQUENCE [LARGE SCALE GENOMIC DNA]</scope>
    <source>
        <strain evidence="2">JP3_7</strain>
    </source>
</reference>
<dbReference type="Proteomes" id="UP000230790">
    <property type="component" value="Unassembled WGS sequence"/>
</dbReference>
<feature type="transmembrane region" description="Helical" evidence="1">
    <location>
        <begin position="369"/>
        <end position="389"/>
    </location>
</feature>
<feature type="transmembrane region" description="Helical" evidence="1">
    <location>
        <begin position="335"/>
        <end position="357"/>
    </location>
</feature>
<feature type="transmembrane region" description="Helical" evidence="1">
    <location>
        <begin position="121"/>
        <end position="153"/>
    </location>
</feature>
<keyword evidence="1" id="KW-1133">Transmembrane helix</keyword>
<gene>
    <name evidence="2" type="ORF">CUN48_03165</name>
</gene>
<feature type="transmembrane region" description="Helical" evidence="1">
    <location>
        <begin position="165"/>
        <end position="189"/>
    </location>
</feature>
<proteinExistence type="predicted"/>
<dbReference type="AlphaFoldDB" id="A0A2M8QFA7"/>
<feature type="transmembrane region" description="Helical" evidence="1">
    <location>
        <begin position="270"/>
        <end position="289"/>
    </location>
</feature>
<feature type="transmembrane region" description="Helical" evidence="1">
    <location>
        <begin position="14"/>
        <end position="31"/>
    </location>
</feature>
<organism evidence="2 3">
    <name type="scientific">Candidatus Thermofonsia Clade 3 bacterium</name>
    <dbReference type="NCBI Taxonomy" id="2364212"/>
    <lineage>
        <taxon>Bacteria</taxon>
        <taxon>Bacillati</taxon>
        <taxon>Chloroflexota</taxon>
        <taxon>Candidatus Thermofontia</taxon>
        <taxon>Candidatus Thermofonsia Clade 3</taxon>
    </lineage>
</organism>
<feature type="transmembrane region" description="Helical" evidence="1">
    <location>
        <begin position="66"/>
        <end position="84"/>
    </location>
</feature>